<gene>
    <name evidence="3" type="ORF">GCM10025876_24950</name>
</gene>
<keyword evidence="2" id="KW-0812">Transmembrane</keyword>
<evidence type="ECO:0000256" key="2">
    <source>
        <dbReference type="SAM" id="Phobius"/>
    </source>
</evidence>
<keyword evidence="4" id="KW-1185">Reference proteome</keyword>
<organism evidence="3 4">
    <name type="scientific">Demequina litorisediminis</name>
    <dbReference type="NCBI Taxonomy" id="1849022"/>
    <lineage>
        <taxon>Bacteria</taxon>
        <taxon>Bacillati</taxon>
        <taxon>Actinomycetota</taxon>
        <taxon>Actinomycetes</taxon>
        <taxon>Micrococcales</taxon>
        <taxon>Demequinaceae</taxon>
        <taxon>Demequina</taxon>
    </lineage>
</organism>
<feature type="transmembrane region" description="Helical" evidence="2">
    <location>
        <begin position="81"/>
        <end position="102"/>
    </location>
</feature>
<keyword evidence="2" id="KW-1133">Transmembrane helix</keyword>
<feature type="transmembrane region" description="Helical" evidence="2">
    <location>
        <begin position="122"/>
        <end position="144"/>
    </location>
</feature>
<accession>A0ABQ6IFT8</accession>
<proteinExistence type="predicted"/>
<feature type="compositionally biased region" description="Polar residues" evidence="1">
    <location>
        <begin position="169"/>
        <end position="181"/>
    </location>
</feature>
<evidence type="ECO:0000313" key="3">
    <source>
        <dbReference type="EMBL" id="GMA36291.1"/>
    </source>
</evidence>
<evidence type="ECO:0000256" key="1">
    <source>
        <dbReference type="SAM" id="MobiDB-lite"/>
    </source>
</evidence>
<evidence type="ECO:0000313" key="4">
    <source>
        <dbReference type="Proteomes" id="UP001157125"/>
    </source>
</evidence>
<evidence type="ECO:0008006" key="5">
    <source>
        <dbReference type="Google" id="ProtNLM"/>
    </source>
</evidence>
<dbReference type="Proteomes" id="UP001157125">
    <property type="component" value="Unassembled WGS sequence"/>
</dbReference>
<feature type="region of interest" description="Disordered" evidence="1">
    <location>
        <begin position="158"/>
        <end position="181"/>
    </location>
</feature>
<dbReference type="EMBL" id="BSUN01000001">
    <property type="protein sequence ID" value="GMA36291.1"/>
    <property type="molecule type" value="Genomic_DNA"/>
</dbReference>
<reference evidence="4" key="1">
    <citation type="journal article" date="2019" name="Int. J. Syst. Evol. Microbiol.">
        <title>The Global Catalogue of Microorganisms (GCM) 10K type strain sequencing project: providing services to taxonomists for standard genome sequencing and annotation.</title>
        <authorList>
            <consortium name="The Broad Institute Genomics Platform"/>
            <consortium name="The Broad Institute Genome Sequencing Center for Infectious Disease"/>
            <person name="Wu L."/>
            <person name="Ma J."/>
        </authorList>
    </citation>
    <scope>NUCLEOTIDE SEQUENCE [LARGE SCALE GENOMIC DNA]</scope>
    <source>
        <strain evidence="4">NBRC 112299</strain>
    </source>
</reference>
<feature type="transmembrane region" description="Helical" evidence="2">
    <location>
        <begin position="45"/>
        <end position="65"/>
    </location>
</feature>
<protein>
    <recommendedName>
        <fullName evidence="5">GtrA-like protein</fullName>
    </recommendedName>
</protein>
<name>A0ABQ6IFT8_9MICO</name>
<keyword evidence="2" id="KW-0472">Membrane</keyword>
<comment type="caution">
    <text evidence="3">The sequence shown here is derived from an EMBL/GenBank/DDBJ whole genome shotgun (WGS) entry which is preliminary data.</text>
</comment>
<sequence>MLMPVLKAGFNGTDLVDVNMQVMPIGDTFVFDYPAGALPDGGGGLAYFLAVQVTIAVAQTINFFLQRNVTFKSNTNPWRAAAWYVVAYVVITFVAAVAQGFYKTPIYDLFIDTWGLGATGETLGDLTTMLINAGISVLVFYPIFKVIFRREPEDGDDDGHAIGPGGAAQGTSSAGMTTASI</sequence>